<feature type="compositionally biased region" description="Polar residues" evidence="1">
    <location>
        <begin position="1"/>
        <end position="22"/>
    </location>
</feature>
<evidence type="ECO:0000313" key="3">
    <source>
        <dbReference type="EMBL" id="CCX07227.1"/>
    </source>
</evidence>
<dbReference type="eggNOG" id="ENOG502S4FY">
    <property type="taxonomic scope" value="Eukaryota"/>
</dbReference>
<feature type="compositionally biased region" description="Low complexity" evidence="1">
    <location>
        <begin position="23"/>
        <end position="34"/>
    </location>
</feature>
<dbReference type="EMBL" id="HF935343">
    <property type="protein sequence ID" value="CCX07227.1"/>
    <property type="molecule type" value="Genomic_DNA"/>
</dbReference>
<dbReference type="Proteomes" id="UP000018144">
    <property type="component" value="Unassembled WGS sequence"/>
</dbReference>
<dbReference type="InterPro" id="IPR012816">
    <property type="entry name" value="NADAR"/>
</dbReference>
<protein>
    <submittedName>
        <fullName evidence="3">Similar to Uncharacterized protein R617 acc. no. Q5UR67</fullName>
    </submittedName>
</protein>
<dbReference type="AlphaFoldDB" id="U4KYC6"/>
<dbReference type="OMA" id="WMMAAKA"/>
<dbReference type="STRING" id="1076935.U4KYC6"/>
<gene>
    <name evidence="3" type="ORF">PCON_06816</name>
</gene>
<keyword evidence="4" id="KW-1185">Reference proteome</keyword>
<dbReference type="Gene3D" id="1.10.357.40">
    <property type="entry name" value="YbiA-like"/>
    <property type="match status" value="1"/>
</dbReference>
<dbReference type="InterPro" id="IPR037238">
    <property type="entry name" value="YbiA-like_sf"/>
</dbReference>
<accession>U4KYC6</accession>
<dbReference type="OrthoDB" id="206452at2759"/>
<feature type="region of interest" description="Disordered" evidence="1">
    <location>
        <begin position="1"/>
        <end position="34"/>
    </location>
</feature>
<feature type="domain" description="NADAR" evidence="2">
    <location>
        <begin position="40"/>
        <end position="197"/>
    </location>
</feature>
<organism evidence="3 4">
    <name type="scientific">Pyronema omphalodes (strain CBS 100304)</name>
    <name type="common">Pyronema confluens</name>
    <dbReference type="NCBI Taxonomy" id="1076935"/>
    <lineage>
        <taxon>Eukaryota</taxon>
        <taxon>Fungi</taxon>
        <taxon>Dikarya</taxon>
        <taxon>Ascomycota</taxon>
        <taxon>Pezizomycotina</taxon>
        <taxon>Pezizomycetes</taxon>
        <taxon>Pezizales</taxon>
        <taxon>Pyronemataceae</taxon>
        <taxon>Pyronema</taxon>
    </lineage>
</organism>
<proteinExistence type="predicted"/>
<reference evidence="3 4" key="1">
    <citation type="journal article" date="2013" name="PLoS Genet.">
        <title>The genome and development-dependent transcriptomes of Pyronema confluens: a window into fungal evolution.</title>
        <authorList>
            <person name="Traeger S."/>
            <person name="Altegoer F."/>
            <person name="Freitag M."/>
            <person name="Gabaldon T."/>
            <person name="Kempken F."/>
            <person name="Kumar A."/>
            <person name="Marcet-Houben M."/>
            <person name="Poggeler S."/>
            <person name="Stajich J.E."/>
            <person name="Nowrousian M."/>
        </authorList>
    </citation>
    <scope>NUCLEOTIDE SEQUENCE [LARGE SCALE GENOMIC DNA]</scope>
    <source>
        <strain evidence="4">CBS 100304</strain>
        <tissue evidence="3">Vegetative mycelium</tissue>
    </source>
</reference>
<dbReference type="Pfam" id="PF08719">
    <property type="entry name" value="NADAR"/>
    <property type="match status" value="1"/>
</dbReference>
<evidence type="ECO:0000313" key="4">
    <source>
        <dbReference type="Proteomes" id="UP000018144"/>
    </source>
</evidence>
<evidence type="ECO:0000256" key="1">
    <source>
        <dbReference type="SAM" id="MobiDB-lite"/>
    </source>
</evidence>
<dbReference type="CDD" id="cd15457">
    <property type="entry name" value="NADAR"/>
    <property type="match status" value="1"/>
</dbReference>
<dbReference type="SUPFAM" id="SSF143990">
    <property type="entry name" value="YbiA-like"/>
    <property type="match status" value="1"/>
</dbReference>
<dbReference type="NCBIfam" id="TIGR02464">
    <property type="entry name" value="ribofla_fusion"/>
    <property type="match status" value="1"/>
</dbReference>
<evidence type="ECO:0000259" key="2">
    <source>
        <dbReference type="Pfam" id="PF08719"/>
    </source>
</evidence>
<sequence length="205" mass="22835">MSPTTRSQSMASTSEDTGSTIMASPSSSVAKSGSKSGTLYFYTARHSDTYAPFSQWYPCTFKCPTSGITYTSTEQYMMHRKALLFAPGSPICDKILSNSNPASIKKLGRQIPGFSDDVWERERENIVEMGNYLKFSQVDGLKDLLQGTGEREIVEASARDRIWGIGFTTQQKPEEKRDQWGLNLLGKCLMKVRETLKLEEGGQSD</sequence>
<name>U4KYC6_PYROM</name>